<dbReference type="OrthoDB" id="10442090at2759"/>
<accession>A0A9P3B742</accession>
<dbReference type="RefSeq" id="XP_043154730.1">
    <property type="nucleotide sequence ID" value="XM_043298795.1"/>
</dbReference>
<evidence type="ECO:0000313" key="3">
    <source>
        <dbReference type="Proteomes" id="UP001043456"/>
    </source>
</evidence>
<sequence length="122" mass="13015">MAFIPQFICVAFAILLVGVVHGVDSKPKIQHLMGPGEEGHRPPEMVDRARCEVSADCDYGHICDEHLRCTMGCKGSFDCFRGHTLLNVLVTTAIASGMVIAARVTVVQNSGHFGSGVGMDDG</sequence>
<feature type="signal peptide" evidence="1">
    <location>
        <begin position="1"/>
        <end position="22"/>
    </location>
</feature>
<keyword evidence="1" id="KW-0732">Signal</keyword>
<dbReference type="Proteomes" id="UP001043456">
    <property type="component" value="Unassembled WGS sequence"/>
</dbReference>
<dbReference type="GeneID" id="67001428"/>
<evidence type="ECO:0000313" key="2">
    <source>
        <dbReference type="EMBL" id="GIJ83983.1"/>
    </source>
</evidence>
<evidence type="ECO:0008006" key="4">
    <source>
        <dbReference type="Google" id="ProtNLM"/>
    </source>
</evidence>
<name>A0A9P3B742_9EURO</name>
<proteinExistence type="predicted"/>
<dbReference type="AlphaFoldDB" id="A0A9P3B742"/>
<dbReference type="EMBL" id="BHVY01000002">
    <property type="protein sequence ID" value="GIJ83983.1"/>
    <property type="molecule type" value="Genomic_DNA"/>
</dbReference>
<comment type="caution">
    <text evidence="2">The sequence shown here is derived from an EMBL/GenBank/DDBJ whole genome shotgun (WGS) entry which is preliminary data.</text>
</comment>
<keyword evidence="3" id="KW-1185">Reference proteome</keyword>
<feature type="chain" id="PRO_5040203555" description="WAP domain-containing protein" evidence="1">
    <location>
        <begin position="23"/>
        <end position="122"/>
    </location>
</feature>
<organism evidence="2 3">
    <name type="scientific">Aspergillus pseudoviridinutans</name>
    <dbReference type="NCBI Taxonomy" id="1517512"/>
    <lineage>
        <taxon>Eukaryota</taxon>
        <taxon>Fungi</taxon>
        <taxon>Dikarya</taxon>
        <taxon>Ascomycota</taxon>
        <taxon>Pezizomycotina</taxon>
        <taxon>Eurotiomycetes</taxon>
        <taxon>Eurotiomycetidae</taxon>
        <taxon>Eurotiales</taxon>
        <taxon>Aspergillaceae</taxon>
        <taxon>Aspergillus</taxon>
        <taxon>Aspergillus subgen. Fumigati</taxon>
    </lineage>
</organism>
<evidence type="ECO:0000256" key="1">
    <source>
        <dbReference type="SAM" id="SignalP"/>
    </source>
</evidence>
<reference evidence="2 3" key="1">
    <citation type="submission" date="2018-10" db="EMBL/GenBank/DDBJ databases">
        <title>Pan-genome distribution and transcriptional activeness of fungal secondary metabolism genes in Aspergillus section Fumigati.</title>
        <authorList>
            <person name="Takahashi H."/>
            <person name="Umemura M."/>
            <person name="Ninomiya A."/>
            <person name="Kusuya Y."/>
            <person name="Urayama S."/>
            <person name="Shimizu M."/>
            <person name="Watanabe A."/>
            <person name="Kamei K."/>
            <person name="Yaguchi T."/>
            <person name="Hagiwara D."/>
        </authorList>
    </citation>
    <scope>NUCLEOTIDE SEQUENCE [LARGE SCALE GENOMIC DNA]</scope>
    <source>
        <strain evidence="2 3">IFM 55266</strain>
    </source>
</reference>
<gene>
    <name evidence="2" type="ORF">Asppvi_002816</name>
</gene>
<protein>
    <recommendedName>
        <fullName evidence="4">WAP domain-containing protein</fullName>
    </recommendedName>
</protein>